<dbReference type="Proteomes" id="UP001209878">
    <property type="component" value="Unassembled WGS sequence"/>
</dbReference>
<organism evidence="2 3">
    <name type="scientific">Ridgeia piscesae</name>
    <name type="common">Tubeworm</name>
    <dbReference type="NCBI Taxonomy" id="27915"/>
    <lineage>
        <taxon>Eukaryota</taxon>
        <taxon>Metazoa</taxon>
        <taxon>Spiralia</taxon>
        <taxon>Lophotrochozoa</taxon>
        <taxon>Annelida</taxon>
        <taxon>Polychaeta</taxon>
        <taxon>Sedentaria</taxon>
        <taxon>Canalipalpata</taxon>
        <taxon>Sabellida</taxon>
        <taxon>Siboglinidae</taxon>
        <taxon>Ridgeia</taxon>
    </lineage>
</organism>
<dbReference type="EMBL" id="JAODUO010000364">
    <property type="protein sequence ID" value="KAK2182185.1"/>
    <property type="molecule type" value="Genomic_DNA"/>
</dbReference>
<evidence type="ECO:0000313" key="3">
    <source>
        <dbReference type="Proteomes" id="UP001209878"/>
    </source>
</evidence>
<feature type="compositionally biased region" description="Low complexity" evidence="1">
    <location>
        <begin position="191"/>
        <end position="202"/>
    </location>
</feature>
<sequence length="488" mass="57463">MTVDVLTLTGCLHVRCWCCRKKQKGGQADSNYQSYNDVSSIASYSSSRRTSSTSEARPITNPELCRQLRLTNSSSTRVKPHRTATFSGRHSAPMRSSDQKILELMLAKREEQMMDNLRREAAHRKWESERERSASAGGVLRRDRRMTVSGDRRRDSNTTPTSRQRPTSIDHRHSRTDVSSVAGTPRSKHQSGASRGSSACSCLEHGPNRQVNEEKKLREAERKKRQEERLQQQKKNQDEYLRLLREEQQKELKRAESAKDVRAQEQQLKTKFRNFVTKKRQEEAISKKLRQESEEKELKKVALAERLEQAEKKRIAIRQQREKHFHRNSYDLHDRLEKTKQKKEQLEMEMEVYRTELQTYLQMQEKRAEELAHEAVLKKKMKAQEGVIEKNALQRRNLEKLIEQEEEWKADVEADIAMKETRMRILQMEKDDRIAQSRDLANTSRLLREQLRSHYSMNDLDQLNSRARLESRIHSPTYQMHNLTVNDK</sequence>
<proteinExistence type="predicted"/>
<feature type="region of interest" description="Disordered" evidence="1">
    <location>
        <begin position="74"/>
        <end position="97"/>
    </location>
</feature>
<dbReference type="Pfam" id="PF15558">
    <property type="entry name" value="DUF4659"/>
    <property type="match status" value="1"/>
</dbReference>
<dbReference type="PANTHER" id="PTHR33663">
    <property type="entry name" value="COILED-COIL DOMAIN-CONTAINING PROTEIN 177"/>
    <property type="match status" value="1"/>
</dbReference>
<name>A0AAD9NTV1_RIDPI</name>
<keyword evidence="3" id="KW-1185">Reference proteome</keyword>
<feature type="compositionally biased region" description="Polar residues" evidence="1">
    <location>
        <begin position="157"/>
        <end position="167"/>
    </location>
</feature>
<feature type="compositionally biased region" description="Basic and acidic residues" evidence="1">
    <location>
        <begin position="211"/>
        <end position="234"/>
    </location>
</feature>
<feature type="compositionally biased region" description="Basic and acidic residues" evidence="1">
    <location>
        <begin position="122"/>
        <end position="133"/>
    </location>
</feature>
<reference evidence="2" key="1">
    <citation type="journal article" date="2023" name="Mol. Biol. Evol.">
        <title>Third-Generation Sequencing Reveals the Adaptive Role of the Epigenome in Three Deep-Sea Polychaetes.</title>
        <authorList>
            <person name="Perez M."/>
            <person name="Aroh O."/>
            <person name="Sun Y."/>
            <person name="Lan Y."/>
            <person name="Juniper S.K."/>
            <person name="Young C.R."/>
            <person name="Angers B."/>
            <person name="Qian P.Y."/>
        </authorList>
    </citation>
    <scope>NUCLEOTIDE SEQUENCE</scope>
    <source>
        <strain evidence="2">R07B-5</strain>
    </source>
</reference>
<protein>
    <submittedName>
        <fullName evidence="2">Uncharacterized protein</fullName>
    </submittedName>
</protein>
<accession>A0AAD9NTV1</accession>
<gene>
    <name evidence="2" type="ORF">NP493_364g04020</name>
</gene>
<dbReference type="InterPro" id="IPR029090">
    <property type="entry name" value="DUF4659"/>
</dbReference>
<evidence type="ECO:0000256" key="1">
    <source>
        <dbReference type="SAM" id="MobiDB-lite"/>
    </source>
</evidence>
<dbReference type="PANTHER" id="PTHR33663:SF2">
    <property type="entry name" value="COILED-COIL DOMAIN-CONTAINING PROTEIN 177"/>
    <property type="match status" value="1"/>
</dbReference>
<evidence type="ECO:0000313" key="2">
    <source>
        <dbReference type="EMBL" id="KAK2182185.1"/>
    </source>
</evidence>
<feature type="region of interest" description="Disordered" evidence="1">
    <location>
        <begin position="122"/>
        <end position="234"/>
    </location>
</feature>
<dbReference type="AlphaFoldDB" id="A0AAD9NTV1"/>
<comment type="caution">
    <text evidence="2">The sequence shown here is derived from an EMBL/GenBank/DDBJ whole genome shotgun (WGS) entry which is preliminary data.</text>
</comment>